<dbReference type="PANTHER" id="PTHR24329:SF543">
    <property type="entry name" value="FI01017P-RELATED"/>
    <property type="match status" value="1"/>
</dbReference>
<dbReference type="AlphaFoldDB" id="A0AAV4V9J3"/>
<evidence type="ECO:0000256" key="1">
    <source>
        <dbReference type="ARBA" id="ARBA00004123"/>
    </source>
</evidence>
<evidence type="ECO:0000256" key="2">
    <source>
        <dbReference type="SAM" id="MobiDB-lite"/>
    </source>
</evidence>
<dbReference type="EMBL" id="BPLR01014136">
    <property type="protein sequence ID" value="GIY66616.1"/>
    <property type="molecule type" value="Genomic_DNA"/>
</dbReference>
<comment type="subcellular location">
    <subcellularLocation>
        <location evidence="1">Nucleus</location>
    </subcellularLocation>
</comment>
<feature type="region of interest" description="Disordered" evidence="2">
    <location>
        <begin position="23"/>
        <end position="137"/>
    </location>
</feature>
<gene>
    <name evidence="3" type="ORF">CEXT_41701</name>
</gene>
<dbReference type="GO" id="GO:0000977">
    <property type="term" value="F:RNA polymerase II transcription regulatory region sequence-specific DNA binding"/>
    <property type="evidence" value="ECO:0007669"/>
    <property type="project" value="TreeGrafter"/>
</dbReference>
<protein>
    <recommendedName>
        <fullName evidence="5">Homeobox domain-containing protein</fullName>
    </recommendedName>
</protein>
<feature type="compositionally biased region" description="Low complexity" evidence="2">
    <location>
        <begin position="114"/>
        <end position="131"/>
    </location>
</feature>
<feature type="compositionally biased region" description="Low complexity" evidence="2">
    <location>
        <begin position="62"/>
        <end position="75"/>
    </location>
</feature>
<dbReference type="GO" id="GO:0000981">
    <property type="term" value="F:DNA-binding transcription factor activity, RNA polymerase II-specific"/>
    <property type="evidence" value="ECO:0007669"/>
    <property type="project" value="TreeGrafter"/>
</dbReference>
<evidence type="ECO:0000313" key="4">
    <source>
        <dbReference type="Proteomes" id="UP001054945"/>
    </source>
</evidence>
<proteinExistence type="predicted"/>
<feature type="compositionally biased region" description="Basic residues" evidence="2">
    <location>
        <begin position="81"/>
        <end position="103"/>
    </location>
</feature>
<dbReference type="CDD" id="cd00086">
    <property type="entry name" value="homeodomain"/>
    <property type="match status" value="1"/>
</dbReference>
<dbReference type="GO" id="GO:0005634">
    <property type="term" value="C:nucleus"/>
    <property type="evidence" value="ECO:0007669"/>
    <property type="project" value="UniProtKB-SubCell"/>
</dbReference>
<sequence length="177" mass="19376">MIFIEIQSKEKICANVWFQNRRAKWRKAERLRKEREEKDPPSSDENPRSPDPADDLTPGDKASPATSPTTRTRTPAEGKTTSRRRGIRRRPPLRAPTTHRRTTPARVPGRDLQSSSTSSTESSVVLGGSSEALGDFPSPAALQVAHGLLRGDLKDPSGCLRPGSFLRSSLFSSLSSG</sequence>
<accession>A0AAV4V9J3</accession>
<dbReference type="Gene3D" id="1.10.10.60">
    <property type="entry name" value="Homeodomain-like"/>
    <property type="match status" value="1"/>
</dbReference>
<evidence type="ECO:0008006" key="5">
    <source>
        <dbReference type="Google" id="ProtNLM"/>
    </source>
</evidence>
<comment type="caution">
    <text evidence="3">The sequence shown here is derived from an EMBL/GenBank/DDBJ whole genome shotgun (WGS) entry which is preliminary data.</text>
</comment>
<reference evidence="3 4" key="1">
    <citation type="submission" date="2021-06" db="EMBL/GenBank/DDBJ databases">
        <title>Caerostris extrusa draft genome.</title>
        <authorList>
            <person name="Kono N."/>
            <person name="Arakawa K."/>
        </authorList>
    </citation>
    <scope>NUCLEOTIDE SEQUENCE [LARGE SCALE GENOMIC DNA]</scope>
</reference>
<feature type="compositionally biased region" description="Basic and acidic residues" evidence="2">
    <location>
        <begin position="26"/>
        <end position="48"/>
    </location>
</feature>
<dbReference type="PANTHER" id="PTHR24329">
    <property type="entry name" value="HOMEOBOX PROTEIN ARISTALESS"/>
    <property type="match status" value="1"/>
</dbReference>
<evidence type="ECO:0000313" key="3">
    <source>
        <dbReference type="EMBL" id="GIY66616.1"/>
    </source>
</evidence>
<dbReference type="Proteomes" id="UP001054945">
    <property type="component" value="Unassembled WGS sequence"/>
</dbReference>
<name>A0AAV4V9J3_CAEEX</name>
<dbReference type="InterPro" id="IPR050649">
    <property type="entry name" value="Paired_Homeobox_TFs"/>
</dbReference>
<keyword evidence="4" id="KW-1185">Reference proteome</keyword>
<dbReference type="InterPro" id="IPR001356">
    <property type="entry name" value="HD"/>
</dbReference>
<organism evidence="3 4">
    <name type="scientific">Caerostris extrusa</name>
    <name type="common">Bark spider</name>
    <name type="synonym">Caerostris bankana</name>
    <dbReference type="NCBI Taxonomy" id="172846"/>
    <lineage>
        <taxon>Eukaryota</taxon>
        <taxon>Metazoa</taxon>
        <taxon>Ecdysozoa</taxon>
        <taxon>Arthropoda</taxon>
        <taxon>Chelicerata</taxon>
        <taxon>Arachnida</taxon>
        <taxon>Araneae</taxon>
        <taxon>Araneomorphae</taxon>
        <taxon>Entelegynae</taxon>
        <taxon>Araneoidea</taxon>
        <taxon>Araneidae</taxon>
        <taxon>Caerostris</taxon>
    </lineage>
</organism>